<organism evidence="1 2">
    <name type="scientific">Chitinophaga niastensis</name>
    <dbReference type="NCBI Taxonomy" id="536980"/>
    <lineage>
        <taxon>Bacteria</taxon>
        <taxon>Pseudomonadati</taxon>
        <taxon>Bacteroidota</taxon>
        <taxon>Chitinophagia</taxon>
        <taxon>Chitinophagales</taxon>
        <taxon>Chitinophagaceae</taxon>
        <taxon>Chitinophaga</taxon>
    </lineage>
</organism>
<dbReference type="Proteomes" id="UP000240971">
    <property type="component" value="Unassembled WGS sequence"/>
</dbReference>
<dbReference type="RefSeq" id="WP_106530520.1">
    <property type="nucleotide sequence ID" value="NZ_PYAW01000006.1"/>
</dbReference>
<name>A0A2P8HDD0_CHINA</name>
<evidence type="ECO:0000313" key="1">
    <source>
        <dbReference type="EMBL" id="PSL44230.1"/>
    </source>
</evidence>
<reference evidence="1 2" key="1">
    <citation type="submission" date="2018-03" db="EMBL/GenBank/DDBJ databases">
        <title>Genomic Encyclopedia of Archaeal and Bacterial Type Strains, Phase II (KMG-II): from individual species to whole genera.</title>
        <authorList>
            <person name="Goeker M."/>
        </authorList>
    </citation>
    <scope>NUCLEOTIDE SEQUENCE [LARGE SCALE GENOMIC DNA]</scope>
    <source>
        <strain evidence="1 2">DSM 24859</strain>
    </source>
</reference>
<dbReference type="OrthoDB" id="658081at2"/>
<protein>
    <submittedName>
        <fullName evidence="1">Uncharacterized protein</fullName>
    </submittedName>
</protein>
<gene>
    <name evidence="1" type="ORF">CLV51_10696</name>
</gene>
<keyword evidence="2" id="KW-1185">Reference proteome</keyword>
<comment type="caution">
    <text evidence="1">The sequence shown here is derived from an EMBL/GenBank/DDBJ whole genome shotgun (WGS) entry which is preliminary data.</text>
</comment>
<accession>A0A2P8HDD0</accession>
<evidence type="ECO:0000313" key="2">
    <source>
        <dbReference type="Proteomes" id="UP000240971"/>
    </source>
</evidence>
<dbReference type="AlphaFoldDB" id="A0A2P8HDD0"/>
<dbReference type="EMBL" id="PYAW01000006">
    <property type="protein sequence ID" value="PSL44230.1"/>
    <property type="molecule type" value="Genomic_DNA"/>
</dbReference>
<proteinExistence type="predicted"/>
<sequence length="156" mass="17978">MEHTEEILNMPSFNEGEWLKLLFLISDTQDWLNNLAYGAMLQIPIRDRRQLFRKTYYLSATALTHIIERHYYKMMRHPATSKFTIPLTEILTHLRNACNEPILPVPGSMNFQRTIDTGDIIGFDCDRLPTSLVTIVTDGGGRITTAFPGNFKKRMS</sequence>